<keyword evidence="3 8" id="KW-0285">Flavoprotein</keyword>
<dbReference type="GO" id="GO:0050660">
    <property type="term" value="F:flavin adenine dinucleotide binding"/>
    <property type="evidence" value="ECO:0007669"/>
    <property type="project" value="InterPro"/>
</dbReference>
<evidence type="ECO:0000259" key="10">
    <source>
        <dbReference type="PROSITE" id="PS00624"/>
    </source>
</evidence>
<name>A0A2P5I8H5_DIAHE</name>
<keyword evidence="12" id="KW-1185">Reference proteome</keyword>
<dbReference type="PROSITE" id="PS00624">
    <property type="entry name" value="GMC_OXRED_2"/>
    <property type="match status" value="1"/>
</dbReference>
<feature type="active site" description="Proton acceptor" evidence="6">
    <location>
        <position position="612"/>
    </location>
</feature>
<dbReference type="Proteomes" id="UP000094444">
    <property type="component" value="Unassembled WGS sequence"/>
</dbReference>
<reference evidence="11" key="1">
    <citation type="submission" date="2017-09" db="EMBL/GenBank/DDBJ databases">
        <title>Polyketide synthases of a Diaporthe helianthi virulent isolate.</title>
        <authorList>
            <person name="Baroncelli R."/>
        </authorList>
    </citation>
    <scope>NUCLEOTIDE SEQUENCE [LARGE SCALE GENOMIC DNA]</scope>
    <source>
        <strain evidence="11">7/96</strain>
    </source>
</reference>
<keyword evidence="5" id="KW-0560">Oxidoreductase</keyword>
<dbReference type="EMBL" id="MAVT02000159">
    <property type="protein sequence ID" value="POS78800.1"/>
    <property type="molecule type" value="Genomic_DNA"/>
</dbReference>
<dbReference type="SUPFAM" id="SSF54373">
    <property type="entry name" value="FAD-linked reductases, C-terminal domain"/>
    <property type="match status" value="1"/>
</dbReference>
<dbReference type="SUPFAM" id="SSF51905">
    <property type="entry name" value="FAD/NAD(P)-binding domain"/>
    <property type="match status" value="1"/>
</dbReference>
<evidence type="ECO:0000256" key="2">
    <source>
        <dbReference type="ARBA" id="ARBA00010790"/>
    </source>
</evidence>
<organism evidence="11 12">
    <name type="scientific">Diaporthe helianthi</name>
    <dbReference type="NCBI Taxonomy" id="158607"/>
    <lineage>
        <taxon>Eukaryota</taxon>
        <taxon>Fungi</taxon>
        <taxon>Dikarya</taxon>
        <taxon>Ascomycota</taxon>
        <taxon>Pezizomycotina</taxon>
        <taxon>Sordariomycetes</taxon>
        <taxon>Sordariomycetidae</taxon>
        <taxon>Diaporthales</taxon>
        <taxon>Diaporthaceae</taxon>
        <taxon>Diaporthe</taxon>
    </lineage>
</organism>
<comment type="cofactor">
    <cofactor evidence="1 7">
        <name>FAD</name>
        <dbReference type="ChEBI" id="CHEBI:57692"/>
    </cofactor>
</comment>
<keyword evidence="4 7" id="KW-0274">FAD</keyword>
<dbReference type="PIRSF" id="PIRSF000137">
    <property type="entry name" value="Alcohol_oxidase"/>
    <property type="match status" value="1"/>
</dbReference>
<feature type="binding site" evidence="7">
    <location>
        <position position="272"/>
    </location>
    <ligand>
        <name>FAD</name>
        <dbReference type="ChEBI" id="CHEBI:57692"/>
    </ligand>
</feature>
<dbReference type="STRING" id="158607.A0A2P5I8H5"/>
<dbReference type="PANTHER" id="PTHR11552">
    <property type="entry name" value="GLUCOSE-METHANOL-CHOLINE GMC OXIDOREDUCTASE"/>
    <property type="match status" value="1"/>
</dbReference>
<gene>
    <name evidence="11" type="ORF">DHEL01_v202819</name>
</gene>
<comment type="similarity">
    <text evidence="2 8">Belongs to the GMC oxidoreductase family.</text>
</comment>
<dbReference type="GO" id="GO:0016614">
    <property type="term" value="F:oxidoreductase activity, acting on CH-OH group of donors"/>
    <property type="evidence" value="ECO:0007669"/>
    <property type="project" value="InterPro"/>
</dbReference>
<dbReference type="Pfam" id="PF00732">
    <property type="entry name" value="GMC_oxred_N"/>
    <property type="match status" value="1"/>
</dbReference>
<feature type="binding site" evidence="7">
    <location>
        <begin position="566"/>
        <end position="567"/>
    </location>
    <ligand>
        <name>FAD</name>
        <dbReference type="ChEBI" id="CHEBI:57692"/>
    </ligand>
</feature>
<accession>A0A2P5I8H5</accession>
<evidence type="ECO:0000256" key="3">
    <source>
        <dbReference type="ARBA" id="ARBA00022630"/>
    </source>
</evidence>
<dbReference type="AlphaFoldDB" id="A0A2P5I8H5"/>
<dbReference type="OrthoDB" id="269227at2759"/>
<dbReference type="Gene3D" id="3.30.560.10">
    <property type="entry name" value="Glucose Oxidase, domain 3"/>
    <property type="match status" value="1"/>
</dbReference>
<proteinExistence type="inferred from homology"/>
<dbReference type="InterPro" id="IPR007867">
    <property type="entry name" value="GMC_OxRtase_C"/>
</dbReference>
<dbReference type="Gene3D" id="3.50.50.60">
    <property type="entry name" value="FAD/NAD(P)-binding domain"/>
    <property type="match status" value="1"/>
</dbReference>
<sequence>MCVTLFGAKVVLTERSTMLQETQSKTRHNPASAVTAEDFCDSPFDFLIVGGGTAGLAVAARLSEKSSLRVGVLEAGPEVEGNEHVDVPGWFGSTLGTELDWQFETTAQTGLGGRPLVWNRGKGLGGTSLLNFMTWNRAIRQDYDAWEKLGCKGWGWDSLLPFFKKSESFHAPSEDTKLASQAYYDPDGFGMRGPIDVSYATEYSASHQYWHKTLQSLGIHTNESHMTGSNVGAWTNLGLVNPRTCTRASSATAYYQPHRQRANLVVLSEAFVNKLIIDHNDGSWVARGVEFIHKGLISSVFASKEVIICAGTVQSPQILELSGIGNPDVLRRAGIETLVPSPFVGENLQDHIMAASIYEVASNLPSPDDLKTDTRVATAAREEFNSKGTGPLTILSNSICYLSLLQIMSGKAFSRLAIMANTIQDDFPERSQIRRARFDTSSPRLGQIEYIFDLGNWNPFFHPDHASSGKKYGTMLQILQYPFSRGSIHIRSANPNEKPAIDPQYYQGAGGNLDLDIMVECAKFAEKVTTTPPISGIVHGRVVPPHSARTNVELRDWLERDTITDWHPIGTCGMGGDRGIAGGVVYQRLRVYGVKGLRVVDASIMPLQISAHLQATVYAIAEKGAHMILEDWQE</sequence>
<dbReference type="PANTHER" id="PTHR11552:SF201">
    <property type="entry name" value="GLUCOSE-METHANOL-CHOLINE OXIDOREDUCTASE N-TERMINAL DOMAIN-CONTAINING PROTEIN"/>
    <property type="match status" value="1"/>
</dbReference>
<evidence type="ECO:0000256" key="6">
    <source>
        <dbReference type="PIRSR" id="PIRSR000137-1"/>
    </source>
</evidence>
<protein>
    <recommendedName>
        <fullName evidence="9 10">Glucose-methanol-choline oxidoreductase N-terminal domain-containing protein</fullName>
    </recommendedName>
</protein>
<evidence type="ECO:0000313" key="12">
    <source>
        <dbReference type="Proteomes" id="UP000094444"/>
    </source>
</evidence>
<dbReference type="InParanoid" id="A0A2P5I8H5"/>
<feature type="active site" description="Proton donor" evidence="6">
    <location>
        <position position="567"/>
    </location>
</feature>
<evidence type="ECO:0000256" key="7">
    <source>
        <dbReference type="PIRSR" id="PIRSR000137-2"/>
    </source>
</evidence>
<comment type="caution">
    <text evidence="11">The sequence shown here is derived from an EMBL/GenBank/DDBJ whole genome shotgun (WGS) entry which is preliminary data.</text>
</comment>
<dbReference type="PROSITE" id="PS00623">
    <property type="entry name" value="GMC_OXRED_1"/>
    <property type="match status" value="1"/>
</dbReference>
<dbReference type="InterPro" id="IPR012132">
    <property type="entry name" value="GMC_OxRdtase"/>
</dbReference>
<evidence type="ECO:0000313" key="11">
    <source>
        <dbReference type="EMBL" id="POS78800.1"/>
    </source>
</evidence>
<evidence type="ECO:0000256" key="5">
    <source>
        <dbReference type="ARBA" id="ARBA00023002"/>
    </source>
</evidence>
<evidence type="ECO:0000256" key="8">
    <source>
        <dbReference type="RuleBase" id="RU003968"/>
    </source>
</evidence>
<dbReference type="InterPro" id="IPR036188">
    <property type="entry name" value="FAD/NAD-bd_sf"/>
</dbReference>
<feature type="binding site" evidence="7">
    <location>
        <position position="127"/>
    </location>
    <ligand>
        <name>FAD</name>
        <dbReference type="ChEBI" id="CHEBI:57692"/>
    </ligand>
</feature>
<feature type="domain" description="Glucose-methanol-choline oxidoreductase N-terminal" evidence="9">
    <location>
        <begin position="121"/>
        <end position="144"/>
    </location>
</feature>
<evidence type="ECO:0000259" key="9">
    <source>
        <dbReference type="PROSITE" id="PS00623"/>
    </source>
</evidence>
<dbReference type="Pfam" id="PF05199">
    <property type="entry name" value="GMC_oxred_C"/>
    <property type="match status" value="1"/>
</dbReference>
<feature type="domain" description="Glucose-methanol-choline oxidoreductase N-terminal" evidence="10">
    <location>
        <begin position="311"/>
        <end position="325"/>
    </location>
</feature>
<evidence type="ECO:0000256" key="4">
    <source>
        <dbReference type="ARBA" id="ARBA00022827"/>
    </source>
</evidence>
<dbReference type="InterPro" id="IPR000172">
    <property type="entry name" value="GMC_OxRdtase_N"/>
</dbReference>
<evidence type="ECO:0000256" key="1">
    <source>
        <dbReference type="ARBA" id="ARBA00001974"/>
    </source>
</evidence>